<gene>
    <name evidence="3" type="ORF">HHL14_17325</name>
</gene>
<feature type="compositionally biased region" description="Polar residues" evidence="1">
    <location>
        <begin position="74"/>
        <end position="91"/>
    </location>
</feature>
<reference evidence="3 4" key="1">
    <citation type="submission" date="2020-04" db="EMBL/GenBank/DDBJ databases">
        <title>Paraburkholderia sp. G-4-1-8 isolated from soil.</title>
        <authorList>
            <person name="Dahal R.H."/>
        </authorList>
    </citation>
    <scope>NUCLEOTIDE SEQUENCE [LARGE SCALE GENOMIC DNA]</scope>
    <source>
        <strain evidence="3 4">G-4-1-8</strain>
    </source>
</reference>
<name>A0A7X9X7X1_9BURK</name>
<feature type="region of interest" description="Disordered" evidence="1">
    <location>
        <begin position="25"/>
        <end position="99"/>
    </location>
</feature>
<evidence type="ECO:0000256" key="1">
    <source>
        <dbReference type="SAM" id="MobiDB-lite"/>
    </source>
</evidence>
<feature type="chain" id="PRO_5030844305" description="DUF4148 domain-containing protein" evidence="2">
    <location>
        <begin position="23"/>
        <end position="99"/>
    </location>
</feature>
<dbReference type="Proteomes" id="UP000583127">
    <property type="component" value="Unassembled WGS sequence"/>
</dbReference>
<organism evidence="3 4">
    <name type="scientific">Paraburkholderia antibiotica</name>
    <dbReference type="NCBI Taxonomy" id="2728839"/>
    <lineage>
        <taxon>Bacteria</taxon>
        <taxon>Pseudomonadati</taxon>
        <taxon>Pseudomonadota</taxon>
        <taxon>Betaproteobacteria</taxon>
        <taxon>Burkholderiales</taxon>
        <taxon>Burkholderiaceae</taxon>
        <taxon>Paraburkholderia</taxon>
    </lineage>
</organism>
<evidence type="ECO:0000313" key="4">
    <source>
        <dbReference type="Proteomes" id="UP000583127"/>
    </source>
</evidence>
<dbReference type="RefSeq" id="WP_169498850.1">
    <property type="nucleotide sequence ID" value="NZ_JABBFZ010000010.1"/>
</dbReference>
<accession>A0A7X9X7X1</accession>
<evidence type="ECO:0000313" key="3">
    <source>
        <dbReference type="EMBL" id="NML32592.1"/>
    </source>
</evidence>
<keyword evidence="2" id="KW-0732">Signal</keyword>
<evidence type="ECO:0008006" key="5">
    <source>
        <dbReference type="Google" id="ProtNLM"/>
    </source>
</evidence>
<feature type="signal peptide" evidence="2">
    <location>
        <begin position="1"/>
        <end position="22"/>
    </location>
</feature>
<proteinExistence type="predicted"/>
<comment type="caution">
    <text evidence="3">The sequence shown here is derived from an EMBL/GenBank/DDBJ whole genome shotgun (WGS) entry which is preliminary data.</text>
</comment>
<keyword evidence="4" id="KW-1185">Reference proteome</keyword>
<evidence type="ECO:0000256" key="2">
    <source>
        <dbReference type="SAM" id="SignalP"/>
    </source>
</evidence>
<sequence>MKSLIEAVVIAALIATPLATFAQSNQTRQQEIQATPRAAQAQLDKTDHQPSSAAVRAATQNQVARNSGYGAPANGSSQTGSRMETTASSYSAPVVKYTR</sequence>
<dbReference type="EMBL" id="JABBFZ010000010">
    <property type="protein sequence ID" value="NML32592.1"/>
    <property type="molecule type" value="Genomic_DNA"/>
</dbReference>
<dbReference type="AlphaFoldDB" id="A0A7X9X7X1"/>
<protein>
    <recommendedName>
        <fullName evidence="5">DUF4148 domain-containing protein</fullName>
    </recommendedName>
</protein>